<dbReference type="GO" id="GO:0003924">
    <property type="term" value="F:GTPase activity"/>
    <property type="evidence" value="ECO:0007669"/>
    <property type="project" value="InterPro"/>
</dbReference>
<evidence type="ECO:0000256" key="1">
    <source>
        <dbReference type="ARBA" id="ARBA00022741"/>
    </source>
</evidence>
<dbReference type="Pfam" id="PF00071">
    <property type="entry name" value="Ras"/>
    <property type="match status" value="1"/>
</dbReference>
<dbReference type="Proteomes" id="UP000179807">
    <property type="component" value="Unassembled WGS sequence"/>
</dbReference>
<dbReference type="PROSITE" id="PS51421">
    <property type="entry name" value="RAS"/>
    <property type="match status" value="1"/>
</dbReference>
<dbReference type="PRINTS" id="PR00449">
    <property type="entry name" value="RASTRNSFRMNG"/>
</dbReference>
<name>A0A1J4KQT0_9EUKA</name>
<dbReference type="CDD" id="cd00154">
    <property type="entry name" value="Rab"/>
    <property type="match status" value="1"/>
</dbReference>
<dbReference type="Gene3D" id="3.40.50.300">
    <property type="entry name" value="P-loop containing nucleotide triphosphate hydrolases"/>
    <property type="match status" value="1"/>
</dbReference>
<dbReference type="GeneID" id="94833597"/>
<dbReference type="PROSITE" id="PS51419">
    <property type="entry name" value="RAB"/>
    <property type="match status" value="1"/>
</dbReference>
<dbReference type="PANTHER" id="PTHR47978">
    <property type="match status" value="1"/>
</dbReference>
<dbReference type="InterPro" id="IPR027417">
    <property type="entry name" value="P-loop_NTPase"/>
</dbReference>
<dbReference type="SMART" id="SM00176">
    <property type="entry name" value="RAN"/>
    <property type="match status" value="1"/>
</dbReference>
<dbReference type="GO" id="GO:0005525">
    <property type="term" value="F:GTP binding"/>
    <property type="evidence" value="ECO:0007669"/>
    <property type="project" value="InterPro"/>
</dbReference>
<feature type="region of interest" description="Disordered" evidence="2">
    <location>
        <begin position="183"/>
        <end position="206"/>
    </location>
</feature>
<sequence length="206" mass="23082">MDKVVIIGDAAVGKTSIVSRLSGGNFDEHEQTTISGNGQKCNYKINNDEHSFVIWDTAGQERYRSMTTVYFTGAEAAIIVFDITDEESFSNVDSWASLFRGRVYDEAAIILIGNKIDLEYIDDGKNENMKKKKNKRVITRKEADNMKDKIGAIEYVEVSAKTGDGIEQLRSCIGSEIDYRRKLKGSSDNSTKNINLQDHSTKKKCC</sequence>
<keyword evidence="4" id="KW-1185">Reference proteome</keyword>
<evidence type="ECO:0000313" key="3">
    <source>
        <dbReference type="EMBL" id="OHT13450.1"/>
    </source>
</evidence>
<dbReference type="InterPro" id="IPR005225">
    <property type="entry name" value="Small_GTP-bd"/>
</dbReference>
<dbReference type="VEuPathDB" id="TrichDB:TRFO_16302"/>
<dbReference type="NCBIfam" id="TIGR00231">
    <property type="entry name" value="small_GTP"/>
    <property type="match status" value="1"/>
</dbReference>
<dbReference type="SUPFAM" id="SSF52540">
    <property type="entry name" value="P-loop containing nucleoside triphosphate hydrolases"/>
    <property type="match status" value="1"/>
</dbReference>
<reference evidence="3" key="1">
    <citation type="submission" date="2016-10" db="EMBL/GenBank/DDBJ databases">
        <authorList>
            <person name="Benchimol M."/>
            <person name="Almeida L.G."/>
            <person name="Vasconcelos A.T."/>
            <person name="Perreira-Neves A."/>
            <person name="Rosa I.A."/>
            <person name="Tasca T."/>
            <person name="Bogo M.R."/>
            <person name="de Souza W."/>
        </authorList>
    </citation>
    <scope>NUCLEOTIDE SEQUENCE [LARGE SCALE GENOMIC DNA]</scope>
    <source>
        <strain evidence="3">K</strain>
    </source>
</reference>
<proteinExistence type="predicted"/>
<dbReference type="SMART" id="SM00175">
    <property type="entry name" value="RAB"/>
    <property type="match status" value="1"/>
</dbReference>
<dbReference type="RefSeq" id="XP_068366586.1">
    <property type="nucleotide sequence ID" value="XM_068498893.1"/>
</dbReference>
<organism evidence="3 4">
    <name type="scientific">Tritrichomonas foetus</name>
    <dbReference type="NCBI Taxonomy" id="1144522"/>
    <lineage>
        <taxon>Eukaryota</taxon>
        <taxon>Metamonada</taxon>
        <taxon>Parabasalia</taxon>
        <taxon>Tritrichomonadida</taxon>
        <taxon>Tritrichomonadidae</taxon>
        <taxon>Tritrichomonas</taxon>
    </lineage>
</organism>
<dbReference type="AlphaFoldDB" id="A0A1J4KQT0"/>
<keyword evidence="1" id="KW-0547">Nucleotide-binding</keyword>
<dbReference type="InterPro" id="IPR001806">
    <property type="entry name" value="Small_GTPase"/>
</dbReference>
<dbReference type="SMART" id="SM00173">
    <property type="entry name" value="RAS"/>
    <property type="match status" value="1"/>
</dbReference>
<dbReference type="SMART" id="SM00174">
    <property type="entry name" value="RHO"/>
    <property type="match status" value="1"/>
</dbReference>
<dbReference type="PROSITE" id="PS51420">
    <property type="entry name" value="RHO"/>
    <property type="match status" value="1"/>
</dbReference>
<protein>
    <submittedName>
        <fullName evidence="3">GTP-binding protein YPT52</fullName>
    </submittedName>
</protein>
<evidence type="ECO:0000313" key="4">
    <source>
        <dbReference type="Proteomes" id="UP000179807"/>
    </source>
</evidence>
<comment type="caution">
    <text evidence="3">The sequence shown here is derived from an EMBL/GenBank/DDBJ whole genome shotgun (WGS) entry which is preliminary data.</text>
</comment>
<dbReference type="EMBL" id="MLAK01000519">
    <property type="protein sequence ID" value="OHT13450.1"/>
    <property type="molecule type" value="Genomic_DNA"/>
</dbReference>
<evidence type="ECO:0000256" key="2">
    <source>
        <dbReference type="SAM" id="MobiDB-lite"/>
    </source>
</evidence>
<feature type="compositionally biased region" description="Polar residues" evidence="2">
    <location>
        <begin position="186"/>
        <end position="198"/>
    </location>
</feature>
<gene>
    <name evidence="3" type="primary">YPT52</name>
    <name evidence="3" type="ORF">TRFO_16302</name>
</gene>
<dbReference type="FunFam" id="3.40.50.300:FF:000808">
    <property type="entry name" value="Small GTP-binding protein, putative"/>
    <property type="match status" value="1"/>
</dbReference>
<accession>A0A1J4KQT0</accession>